<protein>
    <submittedName>
        <fullName evidence="1">Uncharacterized protein</fullName>
    </submittedName>
</protein>
<name>A0A3B0TWG3_9ZZZZ</name>
<reference evidence="1" key="1">
    <citation type="submission" date="2018-06" db="EMBL/GenBank/DDBJ databases">
        <authorList>
            <person name="Zhirakovskaya E."/>
        </authorList>
    </citation>
    <scope>NUCLEOTIDE SEQUENCE</scope>
</reference>
<proteinExistence type="predicted"/>
<dbReference type="EMBL" id="UOEO01000222">
    <property type="protein sequence ID" value="VAW23051.1"/>
    <property type="molecule type" value="Genomic_DNA"/>
</dbReference>
<dbReference type="AlphaFoldDB" id="A0A3B0TWG3"/>
<organism evidence="1">
    <name type="scientific">hydrothermal vent metagenome</name>
    <dbReference type="NCBI Taxonomy" id="652676"/>
    <lineage>
        <taxon>unclassified sequences</taxon>
        <taxon>metagenomes</taxon>
        <taxon>ecological metagenomes</taxon>
    </lineage>
</organism>
<sequence>MVSLTVSFILSLSKDELRTINGRAFSFDRLRMRHDKLGMRQN</sequence>
<accession>A0A3B0TWG3</accession>
<evidence type="ECO:0000313" key="1">
    <source>
        <dbReference type="EMBL" id="VAW23051.1"/>
    </source>
</evidence>
<gene>
    <name evidence="1" type="ORF">MNBD_ALPHA12-1792</name>
</gene>